<organism evidence="4 5">
    <name type="scientific">Stigmatella erecta</name>
    <dbReference type="NCBI Taxonomy" id="83460"/>
    <lineage>
        <taxon>Bacteria</taxon>
        <taxon>Pseudomonadati</taxon>
        <taxon>Myxococcota</taxon>
        <taxon>Myxococcia</taxon>
        <taxon>Myxococcales</taxon>
        <taxon>Cystobacterineae</taxon>
        <taxon>Archangiaceae</taxon>
        <taxon>Stigmatella</taxon>
    </lineage>
</organism>
<dbReference type="SMART" id="SM00634">
    <property type="entry name" value="BID_1"/>
    <property type="match status" value="7"/>
</dbReference>
<feature type="domain" description="Big-1" evidence="3">
    <location>
        <begin position="29"/>
        <end position="125"/>
    </location>
</feature>
<dbReference type="InterPro" id="IPR008964">
    <property type="entry name" value="Invasin/intimin_cell_adhesion"/>
</dbReference>
<feature type="domain" description="Big-1" evidence="3">
    <location>
        <begin position="1061"/>
        <end position="1154"/>
    </location>
</feature>
<evidence type="ECO:0000259" key="3">
    <source>
        <dbReference type="PROSITE" id="PS51127"/>
    </source>
</evidence>
<feature type="domain" description="Big-1" evidence="3">
    <location>
        <begin position="651"/>
        <end position="744"/>
    </location>
</feature>
<feature type="domain" description="Big-1" evidence="3">
    <location>
        <begin position="1160"/>
        <end position="1251"/>
    </location>
</feature>
<reference evidence="5" key="1">
    <citation type="submission" date="2016-10" db="EMBL/GenBank/DDBJ databases">
        <authorList>
            <person name="Varghese N."/>
            <person name="Submissions S."/>
        </authorList>
    </citation>
    <scope>NUCLEOTIDE SEQUENCE [LARGE SCALE GENOMIC DNA]</scope>
    <source>
        <strain evidence="5">DSM 16858</strain>
    </source>
</reference>
<dbReference type="PANTHER" id="PTHR46580:SF4">
    <property type="entry name" value="ATP_GTP-BINDING PROTEIN"/>
    <property type="match status" value="1"/>
</dbReference>
<dbReference type="InterPro" id="IPR013517">
    <property type="entry name" value="FG-GAP"/>
</dbReference>
<dbReference type="Gene3D" id="2.130.10.130">
    <property type="entry name" value="Integrin alpha, N-terminal"/>
    <property type="match status" value="5"/>
</dbReference>
<dbReference type="PANTHER" id="PTHR46580">
    <property type="entry name" value="SENSOR KINASE-RELATED"/>
    <property type="match status" value="1"/>
</dbReference>
<evidence type="ECO:0000256" key="1">
    <source>
        <dbReference type="ARBA" id="ARBA00010116"/>
    </source>
</evidence>
<feature type="domain" description="Big-1" evidence="3">
    <location>
        <begin position="239"/>
        <end position="332"/>
    </location>
</feature>
<dbReference type="EMBL" id="FOIJ01000015">
    <property type="protein sequence ID" value="SEU30768.1"/>
    <property type="molecule type" value="Genomic_DNA"/>
</dbReference>
<accession>A0A1I0KXK6</accession>
<dbReference type="InterPro" id="IPR013783">
    <property type="entry name" value="Ig-like_fold"/>
</dbReference>
<dbReference type="SUPFAM" id="SSF49373">
    <property type="entry name" value="Invasin/intimin cell-adhesion fragments"/>
    <property type="match status" value="7"/>
</dbReference>
<dbReference type="Gene3D" id="2.30.30.100">
    <property type="match status" value="1"/>
</dbReference>
<comment type="similarity">
    <text evidence="1">Belongs to the intimin/invasin family.</text>
</comment>
<keyword evidence="5" id="KW-1185">Reference proteome</keyword>
<evidence type="ECO:0000313" key="4">
    <source>
        <dbReference type="EMBL" id="SEU30768.1"/>
    </source>
</evidence>
<keyword evidence="2" id="KW-0732">Signal</keyword>
<proteinExistence type="inferred from homology"/>
<dbReference type="PROSITE" id="PS51127">
    <property type="entry name" value="BIG1"/>
    <property type="match status" value="7"/>
</dbReference>
<dbReference type="InterPro" id="IPR028994">
    <property type="entry name" value="Integrin_alpha_N"/>
</dbReference>
<dbReference type="Pfam" id="PF02369">
    <property type="entry name" value="Big_1"/>
    <property type="match status" value="7"/>
</dbReference>
<feature type="domain" description="Big-1" evidence="3">
    <location>
        <begin position="445"/>
        <end position="538"/>
    </location>
</feature>
<dbReference type="InterPro" id="IPR003344">
    <property type="entry name" value="Big_1_dom"/>
</dbReference>
<dbReference type="Proteomes" id="UP000199181">
    <property type="component" value="Unassembled WGS sequence"/>
</dbReference>
<sequence length="2419" mass="239659">MVSLATACIDGHPPVNAGELSRGPDAALSTVEVQPATGIVADGVSLARVLVTVRDRAGRPLGAQTVAFTATGTDNLLVQPPASDGAGVAEGSIASTRAETKVLTVTVGTGTGQVTLTQRPEVTFVPGASGLSFLTQPPATSRAGAVFAPPVQVRVEDSAGNVPTEPVAVTLSLEPAAGGAVLGGTLQQATAAGTAAFADLDVKKAGTGYRLRASAPGYAAVASEPFDITAGDADPSNTTVVVEPSKTQVVADGEDFTSITLTARDAFGNPVAGQTIRFAASGTLNVLSSEAGVTDAQGTFTTELRSTRAELKTVTATLAGMALPPAPAVTFIPGPAARLAFLTQPPETASVGQVLSPAVRVQAFDAHDNAVQASGLAVTVALVATNGATLQGTAARTTATGVATFDDLSLQQPGTDYRLSASAGGLPPVQSEPFDVVSSQPDLSKTTVEVSKSPVVADGVDTTTVTVTVRDMYGNPLAGHAVGMSVSGTGNVLSAPGGTSGTDGKVSAVLSSTVAEAKTVEATLAGTVLAPHPEVMFVPGPPARLVFATQPPPTTPAGQALSPAVRVQVLDAHGNPVVFPALTVTVALVATNGAILQGTAAQPSAASVAAFNDLSLQQAGTGYRLSASAGSLPPVQSEPFDITPLEPALDKTTVEVSKSPVVADNVDFTTLTVTVRDTYGNPLAGRAVGLSVTGTGNVLSSAAGTTGANGAFAAELRSTKAEAKTVEATLAGTVLPPHPEALFVPGPPAKLAFATQPPPTTPAGQALSPAVRVQVLDAHDNPVAAPSLTVTLGLVATNGAILQGTAARPSAEGVATFDDLSIAQPGTGYRLSASAGSLPLVQSEPFDIAPLQPDLSKTGVEVSKSPVVADNVDFTTLTVTARDALNNPVPGQAVTVAASGSDNTLSATSGTTGSDGRFTATLRSTKAEPKEVQATLNGAAVSQRPQVVFIAGPAQKLVFATEPPLSVTAGAALGVSVQVLDAHDNRVTAATGAVALALEATNGATLSGTASQVPSSGVASFPDVNVQKAGAGYRLRATSAGLTPAVSEPFSVTASVPVVITSSLTVSPATPIPADNTAEATLLVKVRDAYGNAVVNEPVSLAVSGLGNTLEPASGVSSSTGEFTARLKSTRAEVKTVQAQVGALALAPQDVTFVAGPLALLTLTASPLELEADGIAQTFLTATAEDAAGNRIPNLALTFTAAGTENTFTVPAGTTDANGQLLSQLRSKSSGVKPVSVTGAGQVGTVLVTFLRPGAQISNAHLPVNPAAGCVVVEYTLSQPQSARADVVIEYESEGVFKRVTQAGSLTGSGVQGLATSPTGLTHTFLWNSTTDVPLSDVTARLRLTAQIPGALPSSTVLEGVNLRNGLRFEPPGLVPAGGAAQVLGRVDVDGDGRMDVVVGSATSSELQVLKGTGAGTFGAPTAISLGAGESAVALLVADLNRDGKPDVLVASGTRKVFLVPGSSVALGTPGLLATLSGVSRGLTVGDFNRDGRLDWAGATDAGTLEISLATATGFAAPAVRTVGGAPGALAAGDFNQDDRLDLAFGDPAGDVQVMLGTGSGTFGAAAPLGVGPGTVALAVAELNRDGRPDLVAARGAQGRVSVALGNADGTFSVPPAVNTGGTPSGVAVEDLDGNGHPDVVVAGVGSTVLVLKGQNDGSLSATPLSVPAGGPSAAVVVVDADLSGRPDVVASLGGAGLSVLLNTRADRCEGSIDAALQLVASSKPSASATPDLDGDGRLDLVVTSEGTSSVDIARGLGNGTFTAFTAVPLGTGAVNPQGVASGDFNADGRMDLVTANTSSGSVALLLANGSGGYDISTLSSGSSTRAVATADFDLDGHLDVAAVNTGANNVRVFFGNGDGTFGESKTLNTAGGPYALVVVDLNGDGRPDIATANSVSGNVTSLRNDGGRGFTALGGFTARPGSRALVAGDFNRDNKADLAVANYGDDSVSVLLGQGTGTFAAAINTTATVGAQEFRQPRGVTVGDFNADGWPDVAVASNLGPSMALLLGKPVAAGSPYGPFLLGPVLAAGTVAGSLTGADLDGDGRQDLVATFSATHRVAVMRGTGSTAMGVRGFAVLNPSGTADARGALVADINRDGKLDLLTANRTTQFMSVLLNDGTGNFPELHTLSAGSTPQSVAVGDVNRDGKPDMLVASSGGNTITVHLGNGTGGAESSATRASSAARTLELVDVDQDGDLDILVGSTTSVGVHLNDGSGTFGNLVTVPSPGGAPRALVTADFNQDGKVDAAFANSSSTNGLGVLLGNGTGNFTGPAKIVNLGTGCETLAAGDLDQDGKLDLAVVCGIPGNASNHQVRILKGQGNANFTATVTLSTASVGVLEGVAIADLDGDGRLDVAAMLKLTNAEALTVWRGNGAGGFGGPVSWGSVAGGQSLAVGDLNGDGLMDVFTGGSSQAGVLLSR</sequence>
<dbReference type="SUPFAM" id="SSF69318">
    <property type="entry name" value="Integrin alpha N-terminal domain"/>
    <property type="match status" value="3"/>
</dbReference>
<name>A0A1I0KXK6_9BACT</name>
<dbReference type="Gene3D" id="2.60.40.10">
    <property type="entry name" value="Immunoglobulins"/>
    <property type="match status" value="7"/>
</dbReference>
<gene>
    <name evidence="4" type="ORF">SAMN05443639_115144</name>
</gene>
<evidence type="ECO:0000256" key="2">
    <source>
        <dbReference type="ARBA" id="ARBA00022729"/>
    </source>
</evidence>
<feature type="domain" description="Big-1" evidence="3">
    <location>
        <begin position="857"/>
        <end position="950"/>
    </location>
</feature>
<dbReference type="Pfam" id="PF13517">
    <property type="entry name" value="FG-GAP_3"/>
    <property type="match status" value="9"/>
</dbReference>
<evidence type="ECO:0000313" key="5">
    <source>
        <dbReference type="Proteomes" id="UP000199181"/>
    </source>
</evidence>
<protein>
    <submittedName>
        <fullName evidence="4">Ig-like domain (Group 1)</fullName>
    </submittedName>
</protein>